<feature type="chain" id="PRO_5007286097" description="Lipocalin" evidence="1">
    <location>
        <begin position="20"/>
        <end position="286"/>
    </location>
</feature>
<name>A0A131YTV3_RHIAP</name>
<sequence length="286" mass="32086">MIRLLVTLLLTCEVCLIKASCPDDQEPGFCNGADNHPQLYCPGVDIHVNKWTCSSKNRVRCVCKEGYFRAMNGRCVKDCGLAPPQTEHIPEKPASPKVQDYTYIIPPELDGSPKYLDNAKMFLQNNERIVLVEISKNAWKNSPCVCITSRLIQATESGAKRMIECYKYATLISAPKTIEDQIGTKKLGPFLQKLNRIQTMCQRNCSANSLLLPMTTVAYFSDLGMRETESSNVCCLESLGRMAFMKQKVHNVNKLKRNGAALICKTSGVKNANRSILKRELRTQKL</sequence>
<evidence type="ECO:0000313" key="2">
    <source>
        <dbReference type="EMBL" id="JAP81920.1"/>
    </source>
</evidence>
<feature type="signal peptide" evidence="1">
    <location>
        <begin position="1"/>
        <end position="19"/>
    </location>
</feature>
<evidence type="ECO:0008006" key="3">
    <source>
        <dbReference type="Google" id="ProtNLM"/>
    </source>
</evidence>
<evidence type="ECO:0000256" key="1">
    <source>
        <dbReference type="SAM" id="SignalP"/>
    </source>
</evidence>
<keyword evidence="1" id="KW-0732">Signal</keyword>
<organism evidence="2">
    <name type="scientific">Rhipicephalus appendiculatus</name>
    <name type="common">Brown ear tick</name>
    <dbReference type="NCBI Taxonomy" id="34631"/>
    <lineage>
        <taxon>Eukaryota</taxon>
        <taxon>Metazoa</taxon>
        <taxon>Ecdysozoa</taxon>
        <taxon>Arthropoda</taxon>
        <taxon>Chelicerata</taxon>
        <taxon>Arachnida</taxon>
        <taxon>Acari</taxon>
        <taxon>Parasitiformes</taxon>
        <taxon>Ixodida</taxon>
        <taxon>Ixodoidea</taxon>
        <taxon>Ixodidae</taxon>
        <taxon>Rhipicephalinae</taxon>
        <taxon>Rhipicephalus</taxon>
        <taxon>Rhipicephalus</taxon>
    </lineage>
</organism>
<dbReference type="EMBL" id="GEDV01006637">
    <property type="protein sequence ID" value="JAP81920.1"/>
    <property type="molecule type" value="Transcribed_RNA"/>
</dbReference>
<reference evidence="2" key="1">
    <citation type="journal article" date="2016" name="Ticks Tick Borne Dis.">
        <title>De novo assembly and annotation of the salivary gland transcriptome of Rhipicephalus appendiculatus male and female ticks during blood feeding.</title>
        <authorList>
            <person name="de Castro M.H."/>
            <person name="de Klerk D."/>
            <person name="Pienaar R."/>
            <person name="Latif A.A."/>
            <person name="Rees D.J."/>
            <person name="Mans B.J."/>
        </authorList>
    </citation>
    <scope>NUCLEOTIDE SEQUENCE</scope>
    <source>
        <tissue evidence="2">Salivary glands</tissue>
    </source>
</reference>
<dbReference type="AlphaFoldDB" id="A0A131YTV3"/>
<proteinExistence type="predicted"/>
<accession>A0A131YTV3</accession>
<protein>
    <recommendedName>
        <fullName evidence="3">Lipocalin</fullName>
    </recommendedName>
</protein>